<dbReference type="STRING" id="671065.MetMK1DRAFT_00002000"/>
<dbReference type="Proteomes" id="UP000003980">
    <property type="component" value="Unassembled WGS sequence"/>
</dbReference>
<evidence type="ECO:0000313" key="2">
    <source>
        <dbReference type="Proteomes" id="UP000003980"/>
    </source>
</evidence>
<reference evidence="1 2" key="1">
    <citation type="submission" date="2012-01" db="EMBL/GenBank/DDBJ databases">
        <title>Improved High-Quality Draft sequence of Metallosphaera yellowstonensis MK1.</title>
        <authorList>
            <consortium name="US DOE Joint Genome Institute"/>
            <person name="Lucas S."/>
            <person name="Han J."/>
            <person name="Cheng J.-F."/>
            <person name="Goodwin L."/>
            <person name="Pitluck S."/>
            <person name="Peters L."/>
            <person name="Teshima H."/>
            <person name="Detter J.C."/>
            <person name="Han C."/>
            <person name="Tapia R."/>
            <person name="Land M."/>
            <person name="Hauser L."/>
            <person name="Kyrpides N."/>
            <person name="Kozubal M."/>
            <person name="Macur R.E."/>
            <person name="Jay Z."/>
            <person name="Inskeep W."/>
            <person name="Woyke T."/>
        </authorList>
    </citation>
    <scope>NUCLEOTIDE SEQUENCE [LARGE SCALE GENOMIC DNA]</scope>
    <source>
        <strain evidence="1 2">MK1</strain>
    </source>
</reference>
<protein>
    <submittedName>
        <fullName evidence="1">Uncharacterized protein</fullName>
    </submittedName>
</protein>
<dbReference type="OrthoDB" id="57542at2157"/>
<dbReference type="HOGENOM" id="CLU_784407_0_0_2"/>
<name>H2C3V5_9CREN</name>
<dbReference type="InterPro" id="IPR029044">
    <property type="entry name" value="Nucleotide-diphossugar_trans"/>
</dbReference>
<dbReference type="RefSeq" id="WP_009069726.1">
    <property type="nucleotide sequence ID" value="NZ_JH597761.1"/>
</dbReference>
<keyword evidence="2" id="KW-1185">Reference proteome</keyword>
<accession>H2C3V5</accession>
<gene>
    <name evidence="1" type="ORF">MetMK1DRAFT_00002000</name>
</gene>
<evidence type="ECO:0000313" key="1">
    <source>
        <dbReference type="EMBL" id="EHP69698.1"/>
    </source>
</evidence>
<organism evidence="1 2">
    <name type="scientific">Metallosphaera yellowstonensis MK1</name>
    <dbReference type="NCBI Taxonomy" id="671065"/>
    <lineage>
        <taxon>Archaea</taxon>
        <taxon>Thermoproteota</taxon>
        <taxon>Thermoprotei</taxon>
        <taxon>Sulfolobales</taxon>
        <taxon>Sulfolobaceae</taxon>
        <taxon>Metallosphaera</taxon>
    </lineage>
</organism>
<dbReference type="SUPFAM" id="SSF53448">
    <property type="entry name" value="Nucleotide-diphospho-sugar transferases"/>
    <property type="match status" value="1"/>
</dbReference>
<sequence length="298" mass="33898">MDCQDIERLFSSGVASDLLSVYERADLESLIRWMRNRPTAQIKIREVEGDSEVVVVIPTADSEGSFAKRAASLYKGLHVVLVESRGQFFNYARSVNAGLRRAVELSPRWVVVSNDDLLRADPTQVLLQELSTSTRSLIMASPSSYHTYRVSLVKPSMTFLKGMRIVGKLLSLAPAEVYGELVPRFKDKFHVRFMVAVDSMMGPMKRFAGKVADSLWNAGSFMVLSRRVITQNTLDETFINGYEDVLLSMRFRDDKEIIRYSLEEMKGGSLGFGRMRFLRNFVNEIYLNYLLTETRSET</sequence>
<dbReference type="eggNOG" id="arCOG07726">
    <property type="taxonomic scope" value="Archaea"/>
</dbReference>
<proteinExistence type="predicted"/>
<dbReference type="EMBL" id="JH597761">
    <property type="protein sequence ID" value="EHP69698.1"/>
    <property type="molecule type" value="Genomic_DNA"/>
</dbReference>
<dbReference type="AlphaFoldDB" id="H2C3V5"/>